<dbReference type="EMBL" id="QXFU01001716">
    <property type="protein sequence ID" value="KAE8996813.1"/>
    <property type="molecule type" value="Genomic_DNA"/>
</dbReference>
<name>A0A6A4DJP0_9STRA</name>
<sequence length="277" mass="30663">MLLAGSDGSKKEPFLVFKTRPSKNATTAHENKVLRHGFGRKLWSDVAGLQKGVHIYGNSAGWWNSDLSIEFLYVQFGRRENMHEPVLLLWDDFSGHWRQDVVIFARLINVELMKVPPGYTYACQPADVAWNKPLKDTIRKSWIDFLLQQVRTAGAGVSFKMTPPARQDVVAWITNAWGLLSQRTIKAGFIKAKISPRDTSSMSLQRLLLPCAVLPPEPDWNLLVYQLRQNSVPADGINAALDIDDDDGSSSSIAVADDDPGCVGDDEGGETGLDEAP</sequence>
<dbReference type="InterPro" id="IPR004875">
    <property type="entry name" value="DDE_SF_endonuclease_dom"/>
</dbReference>
<feature type="domain" description="DDE-1" evidence="2">
    <location>
        <begin position="40"/>
        <end position="189"/>
    </location>
</feature>
<evidence type="ECO:0000313" key="7">
    <source>
        <dbReference type="Proteomes" id="UP000434957"/>
    </source>
</evidence>
<evidence type="ECO:0000259" key="2">
    <source>
        <dbReference type="Pfam" id="PF03184"/>
    </source>
</evidence>
<evidence type="ECO:0000313" key="4">
    <source>
        <dbReference type="EMBL" id="KAE9000426.1"/>
    </source>
</evidence>
<accession>A0A6A4DJP0</accession>
<dbReference type="Proteomes" id="UP000434957">
    <property type="component" value="Unassembled WGS sequence"/>
</dbReference>
<organism evidence="5 7">
    <name type="scientific">Phytophthora rubi</name>
    <dbReference type="NCBI Taxonomy" id="129364"/>
    <lineage>
        <taxon>Eukaryota</taxon>
        <taxon>Sar</taxon>
        <taxon>Stramenopiles</taxon>
        <taxon>Oomycota</taxon>
        <taxon>Peronosporomycetes</taxon>
        <taxon>Peronosporales</taxon>
        <taxon>Peronosporaceae</taxon>
        <taxon>Phytophthora</taxon>
    </lineage>
</organism>
<dbReference type="EMBL" id="QXFV01001685">
    <property type="protein sequence ID" value="KAE9000426.1"/>
    <property type="molecule type" value="Genomic_DNA"/>
</dbReference>
<evidence type="ECO:0000256" key="1">
    <source>
        <dbReference type="SAM" id="MobiDB-lite"/>
    </source>
</evidence>
<keyword evidence="7" id="KW-1185">Reference proteome</keyword>
<gene>
    <name evidence="4" type="ORF">PR001_g18785</name>
    <name evidence="3" type="ORF">PR002_g19212</name>
    <name evidence="5" type="ORF">PR003_g20768</name>
</gene>
<evidence type="ECO:0000313" key="3">
    <source>
        <dbReference type="EMBL" id="KAE8996813.1"/>
    </source>
</evidence>
<dbReference type="Proteomes" id="UP000435112">
    <property type="component" value="Unassembled WGS sequence"/>
</dbReference>
<dbReference type="AlphaFoldDB" id="A0A6A4DJP0"/>
<evidence type="ECO:0000313" key="5">
    <source>
        <dbReference type="EMBL" id="KAE9308334.1"/>
    </source>
</evidence>
<dbReference type="GO" id="GO:0003676">
    <property type="term" value="F:nucleic acid binding"/>
    <property type="evidence" value="ECO:0007669"/>
    <property type="project" value="InterPro"/>
</dbReference>
<dbReference type="OrthoDB" id="124933at2759"/>
<protein>
    <recommendedName>
        <fullName evidence="2">DDE-1 domain-containing protein</fullName>
    </recommendedName>
</protein>
<reference evidence="5 7" key="1">
    <citation type="submission" date="2018-08" db="EMBL/GenBank/DDBJ databases">
        <title>Genomic investigation of the strawberry pathogen Phytophthora fragariae indicates pathogenicity is determined by transcriptional variation in three key races.</title>
        <authorList>
            <person name="Adams T.M."/>
            <person name="Armitage A.D."/>
            <person name="Sobczyk M.K."/>
            <person name="Bates H.J."/>
            <person name="Dunwell J.M."/>
            <person name="Nellist C.F."/>
            <person name="Harrison R.J."/>
        </authorList>
    </citation>
    <scope>NUCLEOTIDE SEQUENCE [LARGE SCALE GENOMIC DNA]</scope>
    <source>
        <strain evidence="4 6">SCRP249</strain>
        <strain evidence="3 8">SCRP324</strain>
        <strain evidence="5 7">SCRP333</strain>
    </source>
</reference>
<proteinExistence type="predicted"/>
<feature type="region of interest" description="Disordered" evidence="1">
    <location>
        <begin position="243"/>
        <end position="277"/>
    </location>
</feature>
<feature type="compositionally biased region" description="Acidic residues" evidence="1">
    <location>
        <begin position="256"/>
        <end position="277"/>
    </location>
</feature>
<dbReference type="EMBL" id="QXFT01001882">
    <property type="protein sequence ID" value="KAE9308334.1"/>
    <property type="molecule type" value="Genomic_DNA"/>
</dbReference>
<evidence type="ECO:0000313" key="6">
    <source>
        <dbReference type="Proteomes" id="UP000429607"/>
    </source>
</evidence>
<comment type="caution">
    <text evidence="5">The sequence shown here is derived from an EMBL/GenBank/DDBJ whole genome shotgun (WGS) entry which is preliminary data.</text>
</comment>
<dbReference type="Proteomes" id="UP000429607">
    <property type="component" value="Unassembled WGS sequence"/>
</dbReference>
<evidence type="ECO:0000313" key="8">
    <source>
        <dbReference type="Proteomes" id="UP000435112"/>
    </source>
</evidence>
<dbReference type="Pfam" id="PF03184">
    <property type="entry name" value="DDE_1"/>
    <property type="match status" value="1"/>
</dbReference>